<reference evidence="1 2" key="1">
    <citation type="submission" date="2020-08" db="EMBL/GenBank/DDBJ databases">
        <title>Genomic Encyclopedia of Type Strains, Phase III (KMG-III): the genomes of soil and plant-associated and newly described type strains.</title>
        <authorList>
            <person name="Whitman W."/>
        </authorList>
    </citation>
    <scope>NUCLEOTIDE SEQUENCE [LARGE SCALE GENOMIC DNA]</scope>
    <source>
        <strain evidence="1 2">CECT 8234</strain>
    </source>
</reference>
<proteinExistence type="predicted"/>
<keyword evidence="1" id="KW-0808">Transferase</keyword>
<protein>
    <submittedName>
        <fullName evidence="1">L-amino acid N-acyltransferase YncA</fullName>
    </submittedName>
</protein>
<dbReference type="GO" id="GO:0016746">
    <property type="term" value="F:acyltransferase activity"/>
    <property type="evidence" value="ECO:0007669"/>
    <property type="project" value="UniProtKB-KW"/>
</dbReference>
<evidence type="ECO:0000313" key="1">
    <source>
        <dbReference type="EMBL" id="MBB3153992.1"/>
    </source>
</evidence>
<keyword evidence="2" id="KW-1185">Reference proteome</keyword>
<organism evidence="1 2">
    <name type="scientific">Paenibacillus endophyticus</name>
    <dbReference type="NCBI Taxonomy" id="1294268"/>
    <lineage>
        <taxon>Bacteria</taxon>
        <taxon>Bacillati</taxon>
        <taxon>Bacillota</taxon>
        <taxon>Bacilli</taxon>
        <taxon>Bacillales</taxon>
        <taxon>Paenibacillaceae</taxon>
        <taxon>Paenibacillus</taxon>
    </lineage>
</organism>
<keyword evidence="1" id="KW-0012">Acyltransferase</keyword>
<dbReference type="EMBL" id="JACHXW010000013">
    <property type="protein sequence ID" value="MBB3153992.1"/>
    <property type="molecule type" value="Genomic_DNA"/>
</dbReference>
<dbReference type="Proteomes" id="UP000518605">
    <property type="component" value="Unassembled WGS sequence"/>
</dbReference>
<dbReference type="Gene3D" id="3.40.630.30">
    <property type="match status" value="1"/>
</dbReference>
<evidence type="ECO:0000313" key="2">
    <source>
        <dbReference type="Proteomes" id="UP000518605"/>
    </source>
</evidence>
<dbReference type="RefSeq" id="WP_246431855.1">
    <property type="nucleotide sequence ID" value="NZ_CBCSLB010000013.1"/>
</dbReference>
<comment type="caution">
    <text evidence="1">The sequence shown here is derived from an EMBL/GenBank/DDBJ whole genome shotgun (WGS) entry which is preliminary data.</text>
</comment>
<gene>
    <name evidence="1" type="ORF">FHS16_004068</name>
</gene>
<name>A0A7W5CA72_9BACL</name>
<dbReference type="AlphaFoldDB" id="A0A7W5CA72"/>
<sequence>MQRAHAIYNYYVTHTTVSFHTIELSIEEMQQTVLNGNTRYKAYALEAGGLIIGYALLTPHKNKQA</sequence>
<accession>A0A7W5CA72</accession>